<dbReference type="Pfam" id="PF00058">
    <property type="entry name" value="Ldl_recept_b"/>
    <property type="match status" value="4"/>
</dbReference>
<proteinExistence type="predicted"/>
<evidence type="ECO:0000256" key="6">
    <source>
        <dbReference type="PROSITE-ProRule" id="PRU00461"/>
    </source>
</evidence>
<protein>
    <recommendedName>
        <fullName evidence="10">EGF-like domain-containing protein</fullName>
    </recommendedName>
</protein>
<dbReference type="SUPFAM" id="SSF63825">
    <property type="entry name" value="YWTD domain"/>
    <property type="match status" value="3"/>
</dbReference>
<dbReference type="EMBL" id="CAIIXF020000004">
    <property type="protein sequence ID" value="CAH1782417.1"/>
    <property type="molecule type" value="Genomic_DNA"/>
</dbReference>
<evidence type="ECO:0000256" key="7">
    <source>
        <dbReference type="SAM" id="MobiDB-lite"/>
    </source>
</evidence>
<dbReference type="SMART" id="SM00135">
    <property type="entry name" value="LY"/>
    <property type="match status" value="12"/>
</dbReference>
<feature type="domain" description="EGF-like" evidence="10">
    <location>
        <begin position="311"/>
        <end position="347"/>
    </location>
</feature>
<feature type="repeat" description="LDL-receptor class B" evidence="6">
    <location>
        <begin position="807"/>
        <end position="851"/>
    </location>
</feature>
<feature type="repeat" description="LDL-receptor class B" evidence="6">
    <location>
        <begin position="177"/>
        <end position="220"/>
    </location>
</feature>
<evidence type="ECO:0000256" key="2">
    <source>
        <dbReference type="ARBA" id="ARBA00022729"/>
    </source>
</evidence>
<feature type="region of interest" description="Disordered" evidence="7">
    <location>
        <begin position="1094"/>
        <end position="1117"/>
    </location>
</feature>
<feature type="compositionally biased region" description="Low complexity" evidence="7">
    <location>
        <begin position="997"/>
        <end position="1009"/>
    </location>
</feature>
<dbReference type="OrthoDB" id="9990982at2759"/>
<feature type="domain" description="EGF-like" evidence="10">
    <location>
        <begin position="631"/>
        <end position="670"/>
    </location>
</feature>
<dbReference type="InterPro" id="IPR000742">
    <property type="entry name" value="EGF"/>
</dbReference>
<feature type="repeat" description="LDL-receptor class B" evidence="6">
    <location>
        <begin position="221"/>
        <end position="263"/>
    </location>
</feature>
<keyword evidence="3" id="KW-0677">Repeat</keyword>
<feature type="region of interest" description="Disordered" evidence="7">
    <location>
        <begin position="985"/>
        <end position="1009"/>
    </location>
</feature>
<evidence type="ECO:0000256" key="3">
    <source>
        <dbReference type="ARBA" id="ARBA00022737"/>
    </source>
</evidence>
<sequence>MNFASSFQMHTLLYLWITSFLLTSIRSVEHKQNLLWAQEGGDENSKIVAIQGSPSIWVPNRQAATSHITAPKSNWKFTALGSNFAQRTIFWADGGNKNIQGLQLNSGETSPFTVFHGTSGKVNGLTVDWLTNLVYWTDAIYNWIALSTAGKSQGHFKIIIKTGLDIPAAIVVHPSKGMLFWSDIGSNPKIERATLSGENRTLLVQKELTFPTGLSLDFDKNRLYWSDGGQGRIESVDLNGGDRRVVYERQGANYFGVAVTQDYIFATERNEKQLKVINKNTSLNELNFNLPELPNSVIVYDNISQDVTTSLCSNSSCDHFCVMTPEGESQCLCSDGFILMDDGTTCKGRGYHGIPQYIYSIGSAICRFPANLPDISMANISLSKQCFLPRRRNANTLGFNIRERAVYFTENDTRSLWKLQMDEDDNEKQRPKLVIGGLGQVEGIAVDWLNNHIYWTDILLRQIFVSNTDGSRQHILFQKDLEKPRGIAIDPIEKYMFWSDVGLSPKIERASLDGSERNILVGLTKGSPNHITLDVRMQRLYWTDSILETVTSTDYNGEGKKTIISLPQSNIFGITLFQDYILWTDQDSQNGLHIALIEDGVKIRGILHPGIGKAYDVITYDESIQPDGQSPCDGIKAKCKHLCLPNRSPSGFTCACAIGYTLHEDGVTCTSDVVYDNFILLTDTYHKEVFQLDLSTNNVQTIPLSGHGNTIAVTYDPKDFRIYWTDVTSQVIKRAFLNGFQEEVIMQLPSDSIADGLVVDPVSRLLFYTDTGQNIIAVMSLDGAFHKTLINSGIDEPRTIVLDPKAGYMYWTDWGYFSRIERADMNGENRVVLVEVGKGRWPNGLTIDTEAGQLYWCDARTDRIETADVRGRFRKVLLQEKHVHYFGLAVSEENIYFTDWTRKNVLKANKTDGSNIQLVGPPVFSRLNDIYIFKQSAVTQVENQCSVGNQCEQLCLPISTEYRFECACEDGTRLMDDKFSCSARQETRPTEVPTMAPTTVTSSTESPTLSETLEPHLIIDVEGYAVTNITITTTPNLQYITLQPTQSMINETLPTTERVTEYTYSTKSTSFSTEPDKDIHQSSLGTQIAFKQTEFPTTPRRSANKDISPPTTDSSNVIITTSPEIKSTSRSSFNSSEFEMTENHKNIKNYDDVLNGRENIWNPNQDREGTLVSVTTTTYSNTTLEELSKDEDGNHVVGGIIGVVAGLIFSLTFVFIVIGLIIYRNRRMAKKALNKRREPTIELYGGCKLQDHTTDQELSDIYDTCNSSINQSEAEYATIGKSYNKLYESDTDASSVFTNDLGYARPYVKNIYAGLPGDVRLDQRSFSTFRESETDTSSIGMSHEISKC</sequence>
<dbReference type="Gene3D" id="2.120.10.30">
    <property type="entry name" value="TolB, C-terminal domain"/>
    <property type="match status" value="3"/>
</dbReference>
<accession>A0A8S4NLC7</accession>
<evidence type="ECO:0000313" key="12">
    <source>
        <dbReference type="Proteomes" id="UP000749559"/>
    </source>
</evidence>
<feature type="repeat" description="LDL-receptor class B" evidence="6">
    <location>
        <begin position="764"/>
        <end position="806"/>
    </location>
</feature>
<feature type="repeat" description="LDL-receptor class B" evidence="6">
    <location>
        <begin position="451"/>
        <end position="493"/>
    </location>
</feature>
<keyword evidence="4" id="KW-1015">Disulfide bond</keyword>
<dbReference type="InterPro" id="IPR011042">
    <property type="entry name" value="6-blade_b-propeller_TolB-like"/>
</dbReference>
<feature type="repeat" description="LDL-receptor class B" evidence="6">
    <location>
        <begin position="538"/>
        <end position="580"/>
    </location>
</feature>
<evidence type="ECO:0000313" key="11">
    <source>
        <dbReference type="EMBL" id="CAH1782417.1"/>
    </source>
</evidence>
<feature type="transmembrane region" description="Helical" evidence="8">
    <location>
        <begin position="1196"/>
        <end position="1223"/>
    </location>
</feature>
<keyword evidence="1" id="KW-0245">EGF-like domain</keyword>
<name>A0A8S4NLC7_OWEFU</name>
<keyword evidence="8" id="KW-0812">Transmembrane</keyword>
<evidence type="ECO:0000256" key="5">
    <source>
        <dbReference type="ARBA" id="ARBA00023180"/>
    </source>
</evidence>
<dbReference type="Proteomes" id="UP000749559">
    <property type="component" value="Unassembled WGS sequence"/>
</dbReference>
<feature type="repeat" description="LDL-receptor class B" evidence="6">
    <location>
        <begin position="494"/>
        <end position="537"/>
    </location>
</feature>
<evidence type="ECO:0000256" key="8">
    <source>
        <dbReference type="SAM" id="Phobius"/>
    </source>
</evidence>
<dbReference type="FunFam" id="2.120.10.30:FF:000132">
    <property type="entry name" value="Uncharacterized protein"/>
    <property type="match status" value="2"/>
</dbReference>
<reference evidence="11" key="1">
    <citation type="submission" date="2022-03" db="EMBL/GenBank/DDBJ databases">
        <authorList>
            <person name="Martin C."/>
        </authorList>
    </citation>
    <scope>NUCLEOTIDE SEQUENCE</scope>
</reference>
<comment type="caution">
    <text evidence="11">The sequence shown here is derived from an EMBL/GenBank/DDBJ whole genome shotgun (WGS) entry which is preliminary data.</text>
</comment>
<evidence type="ECO:0000256" key="4">
    <source>
        <dbReference type="ARBA" id="ARBA00023157"/>
    </source>
</evidence>
<dbReference type="FunFam" id="2.120.10.30:FF:000241">
    <property type="entry name" value="Low-density lipoprotein receptor-related protein 6"/>
    <property type="match status" value="1"/>
</dbReference>
<evidence type="ECO:0000256" key="1">
    <source>
        <dbReference type="ARBA" id="ARBA00022536"/>
    </source>
</evidence>
<dbReference type="PANTHER" id="PTHR46513">
    <property type="entry name" value="VITELLOGENIN RECEPTOR-LIKE PROTEIN-RELATED-RELATED"/>
    <property type="match status" value="1"/>
</dbReference>
<feature type="repeat" description="LDL-receptor class B" evidence="6">
    <location>
        <begin position="720"/>
        <end position="763"/>
    </location>
</feature>
<keyword evidence="8" id="KW-0472">Membrane</keyword>
<dbReference type="SMART" id="SM00181">
    <property type="entry name" value="EGF"/>
    <property type="match status" value="3"/>
</dbReference>
<evidence type="ECO:0000259" key="10">
    <source>
        <dbReference type="SMART" id="SM00181"/>
    </source>
</evidence>
<dbReference type="InterPro" id="IPR050778">
    <property type="entry name" value="Cueball_EGF_LRP_Nidogen"/>
</dbReference>
<keyword evidence="12" id="KW-1185">Reference proteome</keyword>
<dbReference type="PROSITE" id="PS51120">
    <property type="entry name" value="LDLRB"/>
    <property type="match status" value="9"/>
</dbReference>
<feature type="repeat" description="LDL-receptor class B" evidence="6">
    <location>
        <begin position="852"/>
        <end position="894"/>
    </location>
</feature>
<keyword evidence="5" id="KW-0325">Glycoprotein</keyword>
<organism evidence="11 12">
    <name type="scientific">Owenia fusiformis</name>
    <name type="common">Polychaete worm</name>
    <dbReference type="NCBI Taxonomy" id="6347"/>
    <lineage>
        <taxon>Eukaryota</taxon>
        <taxon>Metazoa</taxon>
        <taxon>Spiralia</taxon>
        <taxon>Lophotrochozoa</taxon>
        <taxon>Annelida</taxon>
        <taxon>Polychaeta</taxon>
        <taxon>Sedentaria</taxon>
        <taxon>Canalipalpata</taxon>
        <taxon>Sabellida</taxon>
        <taxon>Oweniida</taxon>
        <taxon>Oweniidae</taxon>
        <taxon>Owenia</taxon>
    </lineage>
</organism>
<dbReference type="InterPro" id="IPR009030">
    <property type="entry name" value="Growth_fac_rcpt_cys_sf"/>
</dbReference>
<dbReference type="Pfam" id="PF14670">
    <property type="entry name" value="FXa_inhibition"/>
    <property type="match status" value="1"/>
</dbReference>
<feature type="chain" id="PRO_5035919979" description="EGF-like domain-containing protein" evidence="9">
    <location>
        <begin position="28"/>
        <end position="1348"/>
    </location>
</feature>
<dbReference type="InterPro" id="IPR000033">
    <property type="entry name" value="LDLR_classB_rpt"/>
</dbReference>
<keyword evidence="2 9" id="KW-0732">Signal</keyword>
<dbReference type="PANTHER" id="PTHR46513:SF44">
    <property type="entry name" value="LDL RECEPTOR RELATED PROTEIN 4"/>
    <property type="match status" value="1"/>
</dbReference>
<keyword evidence="8" id="KW-1133">Transmembrane helix</keyword>
<dbReference type="SUPFAM" id="SSF57184">
    <property type="entry name" value="Growth factor receptor domain"/>
    <property type="match status" value="1"/>
</dbReference>
<feature type="domain" description="EGF-like" evidence="10">
    <location>
        <begin position="944"/>
        <end position="982"/>
    </location>
</feature>
<gene>
    <name evidence="11" type="ORF">OFUS_LOCUS8871</name>
</gene>
<feature type="signal peptide" evidence="9">
    <location>
        <begin position="1"/>
        <end position="27"/>
    </location>
</feature>
<evidence type="ECO:0000256" key="9">
    <source>
        <dbReference type="SAM" id="SignalP"/>
    </source>
</evidence>